<feature type="domain" description="RING-type" evidence="3">
    <location>
        <begin position="65"/>
        <end position="119"/>
    </location>
</feature>
<keyword evidence="1" id="KW-0479">Metal-binding</keyword>
<keyword evidence="1" id="KW-0863">Zinc-finger</keyword>
<reference evidence="4 5" key="1">
    <citation type="submission" date="2023-08" db="EMBL/GenBank/DDBJ databases">
        <title>Black Yeasts Isolated from many extreme environments.</title>
        <authorList>
            <person name="Coleine C."/>
            <person name="Stajich J.E."/>
            <person name="Selbmann L."/>
        </authorList>
    </citation>
    <scope>NUCLEOTIDE SEQUENCE [LARGE SCALE GENOMIC DNA]</scope>
    <source>
        <strain evidence="4 5">CCFEE 5910</strain>
    </source>
</reference>
<organism evidence="4 5">
    <name type="scientific">Lithohypha guttulata</name>
    <dbReference type="NCBI Taxonomy" id="1690604"/>
    <lineage>
        <taxon>Eukaryota</taxon>
        <taxon>Fungi</taxon>
        <taxon>Dikarya</taxon>
        <taxon>Ascomycota</taxon>
        <taxon>Pezizomycotina</taxon>
        <taxon>Eurotiomycetes</taxon>
        <taxon>Chaetothyriomycetidae</taxon>
        <taxon>Chaetothyriales</taxon>
        <taxon>Trichomeriaceae</taxon>
        <taxon>Lithohypha</taxon>
    </lineage>
</organism>
<dbReference type="PROSITE" id="PS50089">
    <property type="entry name" value="ZF_RING_2"/>
    <property type="match status" value="1"/>
</dbReference>
<dbReference type="Gene3D" id="3.30.40.10">
    <property type="entry name" value="Zinc/RING finger domain, C3HC4 (zinc finger)"/>
    <property type="match status" value="1"/>
</dbReference>
<dbReference type="AlphaFoldDB" id="A0AAN7YFY4"/>
<dbReference type="GO" id="GO:0017108">
    <property type="term" value="F:5'-flap endonuclease activity"/>
    <property type="evidence" value="ECO:0007669"/>
    <property type="project" value="TreeGrafter"/>
</dbReference>
<dbReference type="InterPro" id="IPR001841">
    <property type="entry name" value="Znf_RING"/>
</dbReference>
<dbReference type="GO" id="GO:0000724">
    <property type="term" value="P:double-strand break repair via homologous recombination"/>
    <property type="evidence" value="ECO:0007669"/>
    <property type="project" value="TreeGrafter"/>
</dbReference>
<feature type="region of interest" description="Disordered" evidence="2">
    <location>
        <begin position="163"/>
        <end position="206"/>
    </location>
</feature>
<dbReference type="GO" id="GO:0008270">
    <property type="term" value="F:zinc ion binding"/>
    <property type="evidence" value="ECO:0007669"/>
    <property type="project" value="UniProtKB-KW"/>
</dbReference>
<dbReference type="GO" id="GO:0033557">
    <property type="term" value="C:Slx1-Slx4 complex"/>
    <property type="evidence" value="ECO:0007669"/>
    <property type="project" value="TreeGrafter"/>
</dbReference>
<evidence type="ECO:0000259" key="3">
    <source>
        <dbReference type="PROSITE" id="PS50089"/>
    </source>
</evidence>
<dbReference type="InterPro" id="IPR013083">
    <property type="entry name" value="Znf_RING/FYVE/PHD"/>
</dbReference>
<feature type="compositionally biased region" description="Acidic residues" evidence="2">
    <location>
        <begin position="163"/>
        <end position="187"/>
    </location>
</feature>
<dbReference type="InterPro" id="IPR048749">
    <property type="entry name" value="SLX1_C"/>
</dbReference>
<name>A0AAN7YFY4_9EURO</name>
<gene>
    <name evidence="4" type="primary">SLX1</name>
    <name evidence="4" type="ORF">LTR05_005464</name>
</gene>
<accession>A0AAN7YFY4</accession>
<sequence length="236" mass="26059">MYIVILDLPQIEDTKVVSTQQSTRTRKADLIGKGGVEGIDPTYAQFQNVVLKLKTWMDDKAPMRCNICKKNIDSSKDLFNICMTQECSCLTHVTCLSAHMLKQGKEVVVPKSGTCPACKSTQDWSDLMRVLSLRMRGEKELNRLLKQKRKSAAAIAAELLDDEDMTESEDDVDEGMNEADLDSDVDDAASVTMEDPGSAKLPPPRSAAVQWISDMLEVVIEDSEDEAPVLLTTSKG</sequence>
<dbReference type="InterPro" id="IPR050381">
    <property type="entry name" value="SLX1_endonuclease"/>
</dbReference>
<keyword evidence="1" id="KW-0862">Zinc</keyword>
<dbReference type="Pfam" id="PF21202">
    <property type="entry name" value="SLX1_C"/>
    <property type="match status" value="1"/>
</dbReference>
<proteinExistence type="predicted"/>
<evidence type="ECO:0000313" key="5">
    <source>
        <dbReference type="Proteomes" id="UP001309876"/>
    </source>
</evidence>
<dbReference type="PANTHER" id="PTHR20208">
    <property type="entry name" value="STRUCTURE-SPECIFIC ENDONUCLEASE SUBUNIT SLX1"/>
    <property type="match status" value="1"/>
</dbReference>
<dbReference type="PANTHER" id="PTHR20208:SF10">
    <property type="entry name" value="STRUCTURE-SPECIFIC ENDONUCLEASE SUBUNIT SLX1"/>
    <property type="match status" value="1"/>
</dbReference>
<evidence type="ECO:0000313" key="4">
    <source>
        <dbReference type="EMBL" id="KAK5084388.1"/>
    </source>
</evidence>
<dbReference type="Proteomes" id="UP001309876">
    <property type="component" value="Unassembled WGS sequence"/>
</dbReference>
<dbReference type="GO" id="GO:0008821">
    <property type="term" value="F:crossover junction DNA endonuclease activity"/>
    <property type="evidence" value="ECO:0007669"/>
    <property type="project" value="TreeGrafter"/>
</dbReference>
<comment type="caution">
    <text evidence="4">The sequence shown here is derived from an EMBL/GenBank/DDBJ whole genome shotgun (WGS) entry which is preliminary data.</text>
</comment>
<protein>
    <submittedName>
        <fullName evidence="4">Slx4p interacting protein</fullName>
    </submittedName>
</protein>
<keyword evidence="5" id="KW-1185">Reference proteome</keyword>
<evidence type="ECO:0000256" key="2">
    <source>
        <dbReference type="SAM" id="MobiDB-lite"/>
    </source>
</evidence>
<evidence type="ECO:0000256" key="1">
    <source>
        <dbReference type="PROSITE-ProRule" id="PRU00175"/>
    </source>
</evidence>
<dbReference type="SUPFAM" id="SSF57850">
    <property type="entry name" value="RING/U-box"/>
    <property type="match status" value="1"/>
</dbReference>
<dbReference type="EMBL" id="JAVRRJ010000005">
    <property type="protein sequence ID" value="KAK5084388.1"/>
    <property type="molecule type" value="Genomic_DNA"/>
</dbReference>